<reference evidence="3 4" key="1">
    <citation type="submission" date="2016-11" db="EMBL/GenBank/DDBJ databases">
        <authorList>
            <person name="Jaros S."/>
            <person name="Januszkiewicz K."/>
            <person name="Wedrychowicz H."/>
        </authorList>
    </citation>
    <scope>NUCLEOTIDE SEQUENCE [LARGE SCALE GENOMIC DNA]</scope>
    <source>
        <strain evidence="3 4">DSM 26910</strain>
    </source>
</reference>
<evidence type="ECO:0000313" key="4">
    <source>
        <dbReference type="Proteomes" id="UP000184164"/>
    </source>
</evidence>
<dbReference type="InterPro" id="IPR007372">
    <property type="entry name" value="Lipid/polyisoprenoid-bd_YceI"/>
</dbReference>
<dbReference type="PANTHER" id="PTHR34406">
    <property type="entry name" value="PROTEIN YCEI"/>
    <property type="match status" value="1"/>
</dbReference>
<evidence type="ECO:0000259" key="2">
    <source>
        <dbReference type="SMART" id="SM00867"/>
    </source>
</evidence>
<protein>
    <submittedName>
        <fullName evidence="3">Polyisoprenoid-binding protein YceI</fullName>
    </submittedName>
</protein>
<dbReference type="RefSeq" id="WP_073003029.1">
    <property type="nucleotide sequence ID" value="NZ_FQUM01000009.1"/>
</dbReference>
<dbReference type="STRING" id="1484053.SAMN05444274_10960"/>
<feature type="chain" id="PRO_5013200347" evidence="1">
    <location>
        <begin position="24"/>
        <end position="204"/>
    </location>
</feature>
<evidence type="ECO:0000256" key="1">
    <source>
        <dbReference type="SAM" id="SignalP"/>
    </source>
</evidence>
<dbReference type="Proteomes" id="UP000184164">
    <property type="component" value="Unassembled WGS sequence"/>
</dbReference>
<keyword evidence="4" id="KW-1185">Reference proteome</keyword>
<keyword evidence="1" id="KW-0732">Signal</keyword>
<accession>A0A1M5EJI1</accession>
<dbReference type="OrthoDB" id="951410at2"/>
<organism evidence="3 4">
    <name type="scientific">Mariniphaga anaerophila</name>
    <dbReference type="NCBI Taxonomy" id="1484053"/>
    <lineage>
        <taxon>Bacteria</taxon>
        <taxon>Pseudomonadati</taxon>
        <taxon>Bacteroidota</taxon>
        <taxon>Bacteroidia</taxon>
        <taxon>Marinilabiliales</taxon>
        <taxon>Prolixibacteraceae</taxon>
        <taxon>Mariniphaga</taxon>
    </lineage>
</organism>
<dbReference type="SMART" id="SM00867">
    <property type="entry name" value="YceI"/>
    <property type="match status" value="1"/>
</dbReference>
<dbReference type="Pfam" id="PF04264">
    <property type="entry name" value="YceI"/>
    <property type="match status" value="1"/>
</dbReference>
<evidence type="ECO:0000313" key="3">
    <source>
        <dbReference type="EMBL" id="SHF79326.1"/>
    </source>
</evidence>
<gene>
    <name evidence="3" type="ORF">SAMN05444274_10960</name>
</gene>
<name>A0A1M5EJI1_9BACT</name>
<proteinExistence type="predicted"/>
<dbReference type="AlphaFoldDB" id="A0A1M5EJI1"/>
<dbReference type="InterPro" id="IPR036761">
    <property type="entry name" value="TTHA0802/YceI-like_sf"/>
</dbReference>
<dbReference type="PANTHER" id="PTHR34406:SF1">
    <property type="entry name" value="PROTEIN YCEI"/>
    <property type="match status" value="1"/>
</dbReference>
<dbReference type="EMBL" id="FQUM01000009">
    <property type="protein sequence ID" value="SHF79326.1"/>
    <property type="molecule type" value="Genomic_DNA"/>
</dbReference>
<dbReference type="Gene3D" id="2.40.128.110">
    <property type="entry name" value="Lipid/polyisoprenoid-binding, YceI-like"/>
    <property type="match status" value="1"/>
</dbReference>
<feature type="domain" description="Lipid/polyisoprenoid-binding YceI-like" evidence="2">
    <location>
        <begin position="25"/>
        <end position="195"/>
    </location>
</feature>
<sequence>MKTIGKLTGIIALIAIFSVQVLATNYNVDKSKSTVKWNGKKVTGEHYGTINLKSGTLEVADKMIKSGTFKMDMTSIVCVDITSESTNQKLVGHLKSDDFFSVEKHPVSTLVLKKVKSKSGKVHTFSGDLTIKGITHPVTFDAEVALQDETLQAKGKIEVDRTLYDIRYGSGKFFDSLGDNMIHDTFTLDFDVVASGSSGMANIK</sequence>
<dbReference type="SUPFAM" id="SSF101874">
    <property type="entry name" value="YceI-like"/>
    <property type="match status" value="1"/>
</dbReference>
<feature type="signal peptide" evidence="1">
    <location>
        <begin position="1"/>
        <end position="23"/>
    </location>
</feature>